<evidence type="ECO:0000313" key="2">
    <source>
        <dbReference type="Proteomes" id="UP000603200"/>
    </source>
</evidence>
<dbReference type="Proteomes" id="UP000603200">
    <property type="component" value="Unassembled WGS sequence"/>
</dbReference>
<protein>
    <recommendedName>
        <fullName evidence="3">HEAT repeat protein</fullName>
    </recommendedName>
</protein>
<accession>A0ABQ4A4G7</accession>
<comment type="caution">
    <text evidence="1">The sequence shown here is derived from an EMBL/GenBank/DDBJ whole genome shotgun (WGS) entry which is preliminary data.</text>
</comment>
<keyword evidence="2" id="KW-1185">Reference proteome</keyword>
<name>A0ABQ4A4G7_9ACTN</name>
<dbReference type="EMBL" id="BOMN01000126">
    <property type="protein sequence ID" value="GIE25743.1"/>
    <property type="molecule type" value="Genomic_DNA"/>
</dbReference>
<organism evidence="1 2">
    <name type="scientific">Winogradskya humida</name>
    <dbReference type="NCBI Taxonomy" id="113566"/>
    <lineage>
        <taxon>Bacteria</taxon>
        <taxon>Bacillati</taxon>
        <taxon>Actinomycetota</taxon>
        <taxon>Actinomycetes</taxon>
        <taxon>Micromonosporales</taxon>
        <taxon>Micromonosporaceae</taxon>
        <taxon>Winogradskya</taxon>
    </lineage>
</organism>
<gene>
    <name evidence="1" type="ORF">Ahu01nite_088450</name>
</gene>
<evidence type="ECO:0008006" key="3">
    <source>
        <dbReference type="Google" id="ProtNLM"/>
    </source>
</evidence>
<evidence type="ECO:0000313" key="1">
    <source>
        <dbReference type="EMBL" id="GIE25743.1"/>
    </source>
</evidence>
<dbReference type="RefSeq" id="WP_203842669.1">
    <property type="nucleotide sequence ID" value="NZ_BAAATV010000027.1"/>
</dbReference>
<sequence length="854" mass="90071">MNFLKLIDGGQTDAVVEAVLRASPTLTREQFDGWWTTGEAPLAVLAAVGLLPTAAKTAQILRRRDIALDAAAVGPVVTVARARGIPWLADLAHRLGDSAERWDFVAGLLHAENAAPPTSEAFVQGWLWELDFPHIPRQRSVPLIDRLRTDPFLPVLLPRIFELDGLGTRLLFESRRSGIKHVFLDALAHLCADGTLDRATVLDSTLDRLVRGDRPGAMRAFVVLHDLLAPTREETTARTGEYLRLLTDAPGNVAAMAQKALPGADVEVSSLLDASRVVLTRPEKTLVKKQLTWLGKLPRSPEVAEVIAIAADHPAPEIRDRARALIGAGPGPAVAVVTARGDDLPAPIRPADAPPPISDVAELREEVALLLRDLSAGPLERVLDGIVRLSATTSLPSAARPSVFAGEVQSSSFAGVLRPMVETGNFGRDGWDALCLCPAIGGALWAVAAPSAGARATWLGKLGEILRAHEHPLQGRGSVPPLHRLLALRLAEIPALLSYGGSRPLDRAGLTLPAGGGPVGYHGLLAAPTSSTGAIDATALYERIAALGDRAPWRWDLFQAFLRIEPGVDEQLATRAAALGTPAGDALAARLRAGGLPQPLQEEVLVERRPNKTGRFWQDEAWERLPPWRLLTRTTAPPGTDPDSEVLLTGIVGTTETSYHRSWTSYWPALLPHHRGLIAAAALPQVASAADSDIRDGAAILPLLAECAGDGGAALPTAVAYGLAARHPQDRVAALDAFLSLAAAGTLDPTAIGSSLGRLAVRDALKPSRFLEPLRDAAAAGAPLSVWRVLAAALPPMLKAPKPPRGTPDLLTLATETATTTGVSLEVDGLAAAAARPGSGRLVTEARRLAGANA</sequence>
<proteinExistence type="predicted"/>
<reference evidence="1 2" key="1">
    <citation type="submission" date="2021-01" db="EMBL/GenBank/DDBJ databases">
        <title>Whole genome shotgun sequence of Actinoplanes humidus NBRC 14915.</title>
        <authorList>
            <person name="Komaki H."/>
            <person name="Tamura T."/>
        </authorList>
    </citation>
    <scope>NUCLEOTIDE SEQUENCE [LARGE SCALE GENOMIC DNA]</scope>
    <source>
        <strain evidence="1 2">NBRC 14915</strain>
    </source>
</reference>